<dbReference type="AlphaFoldDB" id="A0A3P3VJV9"/>
<keyword evidence="2" id="KW-1185">Reference proteome</keyword>
<dbReference type="Proteomes" id="UP000280792">
    <property type="component" value="Unassembled WGS sequence"/>
</dbReference>
<sequence length="69" mass="8180">MSSKEFLLQRICAYAKQPINPDDDKQVSTLLKEQFNILLPQRRDFNQSLQDATSDHEILRLLVQYRLMD</sequence>
<dbReference type="EMBL" id="QWEZ01000002">
    <property type="protein sequence ID" value="RRJ83000.1"/>
    <property type="molecule type" value="Genomic_DNA"/>
</dbReference>
<proteinExistence type="predicted"/>
<reference evidence="1 2" key="1">
    <citation type="submission" date="2018-08" db="EMBL/GenBank/DDBJ databases">
        <authorList>
            <person name="Khan S.A."/>
        </authorList>
    </citation>
    <scope>NUCLEOTIDE SEQUENCE [LARGE SCALE GENOMIC DNA]</scope>
    <source>
        <strain evidence="1 2">GTF-13</strain>
    </source>
</reference>
<comment type="caution">
    <text evidence="1">The sequence shown here is derived from an EMBL/GenBank/DDBJ whole genome shotgun (WGS) entry which is preliminary data.</text>
</comment>
<protein>
    <submittedName>
        <fullName evidence="1">Uncharacterized protein</fullName>
    </submittedName>
</protein>
<name>A0A3P3VJV9_9GAMM</name>
<gene>
    <name evidence="1" type="ORF">D0544_14235</name>
</gene>
<evidence type="ECO:0000313" key="1">
    <source>
        <dbReference type="EMBL" id="RRJ83000.1"/>
    </source>
</evidence>
<accession>A0A3P3VJV9</accession>
<evidence type="ECO:0000313" key="2">
    <source>
        <dbReference type="Proteomes" id="UP000280792"/>
    </source>
</evidence>
<reference evidence="1 2" key="2">
    <citation type="submission" date="2018-12" db="EMBL/GenBank/DDBJ databases">
        <title>Simiduia agarivorans gen. nov., sp. nov., a marine, agarolytic bacterium isolated from shallow coastal water from Keelung, Taiwan.</title>
        <authorList>
            <person name="Shieh W.Y."/>
        </authorList>
    </citation>
    <scope>NUCLEOTIDE SEQUENCE [LARGE SCALE GENOMIC DNA]</scope>
    <source>
        <strain evidence="1 2">GTF-13</strain>
    </source>
</reference>
<organism evidence="1 2">
    <name type="scientific">Aestuariirhabdus litorea</name>
    <dbReference type="NCBI Taxonomy" id="2528527"/>
    <lineage>
        <taxon>Bacteria</taxon>
        <taxon>Pseudomonadati</taxon>
        <taxon>Pseudomonadota</taxon>
        <taxon>Gammaproteobacteria</taxon>
        <taxon>Oceanospirillales</taxon>
        <taxon>Aestuariirhabdaceae</taxon>
        <taxon>Aestuariirhabdus</taxon>
    </lineage>
</organism>
<dbReference type="RefSeq" id="WP_125017269.1">
    <property type="nucleotide sequence ID" value="NZ_QWEZ01000002.1"/>
</dbReference>